<proteinExistence type="predicted"/>
<organism evidence="3 4">
    <name type="scientific">Cylicostephanus goldi</name>
    <name type="common">Nematode worm</name>
    <dbReference type="NCBI Taxonomy" id="71465"/>
    <lineage>
        <taxon>Eukaryota</taxon>
        <taxon>Metazoa</taxon>
        <taxon>Ecdysozoa</taxon>
        <taxon>Nematoda</taxon>
        <taxon>Chromadorea</taxon>
        <taxon>Rhabditida</taxon>
        <taxon>Rhabditina</taxon>
        <taxon>Rhabditomorpha</taxon>
        <taxon>Strongyloidea</taxon>
        <taxon>Strongylidae</taxon>
        <taxon>Cylicostephanus</taxon>
    </lineage>
</organism>
<feature type="compositionally biased region" description="Low complexity" evidence="2">
    <location>
        <begin position="1"/>
        <end position="20"/>
    </location>
</feature>
<keyword evidence="4" id="KW-1185">Reference proteome</keyword>
<evidence type="ECO:0000256" key="2">
    <source>
        <dbReference type="SAM" id="MobiDB-lite"/>
    </source>
</evidence>
<dbReference type="OrthoDB" id="5877124at2759"/>
<dbReference type="AlphaFoldDB" id="A0A3P7NXB3"/>
<reference evidence="3 4" key="1">
    <citation type="submission" date="2018-11" db="EMBL/GenBank/DDBJ databases">
        <authorList>
            <consortium name="Pathogen Informatics"/>
        </authorList>
    </citation>
    <scope>NUCLEOTIDE SEQUENCE [LARGE SCALE GENOMIC DNA]</scope>
</reference>
<dbReference type="Proteomes" id="UP000271889">
    <property type="component" value="Unassembled WGS sequence"/>
</dbReference>
<evidence type="ECO:0008006" key="5">
    <source>
        <dbReference type="Google" id="ProtNLM"/>
    </source>
</evidence>
<sequence>MPGAPGRQGPPGQDGPPGMRGNDGQPGKPGARGLPGKDAHYCPCPARGPMAAVASPPASYEAPTEPASYVAPAEPAVTEVSEYGKKVAKRGKKKLKKT</sequence>
<gene>
    <name evidence="3" type="ORF">CGOC_LOCUS12708</name>
</gene>
<dbReference type="EMBL" id="UYRV01125147">
    <property type="protein sequence ID" value="VDN34691.1"/>
    <property type="molecule type" value="Genomic_DNA"/>
</dbReference>
<evidence type="ECO:0000313" key="4">
    <source>
        <dbReference type="Proteomes" id="UP000271889"/>
    </source>
</evidence>
<feature type="region of interest" description="Disordered" evidence="2">
    <location>
        <begin position="1"/>
        <end position="40"/>
    </location>
</feature>
<protein>
    <recommendedName>
        <fullName evidence="5">Collagen triple helix repeat protein</fullName>
    </recommendedName>
</protein>
<keyword evidence="1" id="KW-0677">Repeat</keyword>
<dbReference type="InterPro" id="IPR008160">
    <property type="entry name" value="Collagen"/>
</dbReference>
<dbReference type="Pfam" id="PF01391">
    <property type="entry name" value="Collagen"/>
    <property type="match status" value="1"/>
</dbReference>
<evidence type="ECO:0000256" key="1">
    <source>
        <dbReference type="ARBA" id="ARBA00022737"/>
    </source>
</evidence>
<name>A0A3P7NXB3_CYLGO</name>
<evidence type="ECO:0000313" key="3">
    <source>
        <dbReference type="EMBL" id="VDN34691.1"/>
    </source>
</evidence>
<accession>A0A3P7NXB3</accession>